<dbReference type="SUPFAM" id="SSF51621">
    <property type="entry name" value="Phosphoenolpyruvate/pyruvate domain"/>
    <property type="match status" value="1"/>
</dbReference>
<dbReference type="Gene3D" id="3.20.20.60">
    <property type="entry name" value="Phosphoenolpyruvate-binding domains"/>
    <property type="match status" value="1"/>
</dbReference>
<feature type="compositionally biased region" description="Basic residues" evidence="2">
    <location>
        <begin position="125"/>
        <end position="138"/>
    </location>
</feature>
<feature type="compositionally biased region" description="Polar residues" evidence="2">
    <location>
        <begin position="150"/>
        <end position="160"/>
    </location>
</feature>
<reference evidence="4" key="1">
    <citation type="journal article" date="2019" name="Int. J. Syst. Evol. Microbiol.">
        <title>The Global Catalogue of Microorganisms (GCM) 10K type strain sequencing project: providing services to taxonomists for standard genome sequencing and annotation.</title>
        <authorList>
            <consortium name="The Broad Institute Genomics Platform"/>
            <consortium name="The Broad Institute Genome Sequencing Center for Infectious Disease"/>
            <person name="Wu L."/>
            <person name="Ma J."/>
        </authorList>
    </citation>
    <scope>NUCLEOTIDE SEQUENCE [LARGE SCALE GENOMIC DNA]</scope>
    <source>
        <strain evidence="4">CGMCC 1.13587</strain>
    </source>
</reference>
<feature type="region of interest" description="Disordered" evidence="2">
    <location>
        <begin position="119"/>
        <end position="160"/>
    </location>
</feature>
<evidence type="ECO:0000256" key="2">
    <source>
        <dbReference type="SAM" id="MobiDB-lite"/>
    </source>
</evidence>
<keyword evidence="4" id="KW-1185">Reference proteome</keyword>
<dbReference type="EMBL" id="JBHSNG010000023">
    <property type="protein sequence ID" value="MFC5582758.1"/>
    <property type="molecule type" value="Genomic_DNA"/>
</dbReference>
<dbReference type="RefSeq" id="WP_377329148.1">
    <property type="nucleotide sequence ID" value="NZ_JBHSNG010000023.1"/>
</dbReference>
<evidence type="ECO:0000313" key="4">
    <source>
        <dbReference type="Proteomes" id="UP001596111"/>
    </source>
</evidence>
<dbReference type="InterPro" id="IPR040442">
    <property type="entry name" value="Pyrv_kinase-like_dom_sf"/>
</dbReference>
<dbReference type="Pfam" id="PF13714">
    <property type="entry name" value="PEP_mutase"/>
    <property type="match status" value="1"/>
</dbReference>
<dbReference type="GO" id="GO:0016829">
    <property type="term" value="F:lyase activity"/>
    <property type="evidence" value="ECO:0007669"/>
    <property type="project" value="UniProtKB-KW"/>
</dbReference>
<accession>A0ABW0T182</accession>
<sequence length="188" mass="20176">MKMEAQVLEAQVFPKTHDRSLVFLRPNVRDVGSTRLSTRHGSTAIATTSGGPAWLPGYADGEQAPLTEVLAAIARITRVAELSVTADVESDYGNILAAVDASVRTVIAVGAVSISIRKTGLPSQRHSRSRSPRNGRTRPARDHLGEYRNTARNHGTGSGRSCSHRIVLKRAIRLSGVPFQLLGCTTAL</sequence>
<evidence type="ECO:0000313" key="3">
    <source>
        <dbReference type="EMBL" id="MFC5582758.1"/>
    </source>
</evidence>
<proteinExistence type="predicted"/>
<keyword evidence="3" id="KW-0456">Lyase</keyword>
<name>A0ABW0T182_9GAMM</name>
<gene>
    <name evidence="3" type="ORF">ACFPPB_16680</name>
</gene>
<dbReference type="InterPro" id="IPR015813">
    <property type="entry name" value="Pyrv/PenolPyrv_kinase-like_dom"/>
</dbReference>
<evidence type="ECO:0000256" key="1">
    <source>
        <dbReference type="ARBA" id="ARBA00022723"/>
    </source>
</evidence>
<dbReference type="Proteomes" id="UP001596111">
    <property type="component" value="Unassembled WGS sequence"/>
</dbReference>
<protein>
    <submittedName>
        <fullName evidence="3">Isocitrate lyase/phosphoenolpyruvate mutase family protein</fullName>
    </submittedName>
</protein>
<organism evidence="3 4">
    <name type="scientific">Rhodanobacter terrae</name>
    <dbReference type="NCBI Taxonomy" id="418647"/>
    <lineage>
        <taxon>Bacteria</taxon>
        <taxon>Pseudomonadati</taxon>
        <taxon>Pseudomonadota</taxon>
        <taxon>Gammaproteobacteria</taxon>
        <taxon>Lysobacterales</taxon>
        <taxon>Rhodanobacteraceae</taxon>
        <taxon>Rhodanobacter</taxon>
    </lineage>
</organism>
<keyword evidence="1" id="KW-0479">Metal-binding</keyword>
<comment type="caution">
    <text evidence="3">The sequence shown here is derived from an EMBL/GenBank/DDBJ whole genome shotgun (WGS) entry which is preliminary data.</text>
</comment>